<dbReference type="Proteomes" id="UP000313359">
    <property type="component" value="Unassembled WGS sequence"/>
</dbReference>
<dbReference type="SUPFAM" id="SSF159245">
    <property type="entry name" value="AttH-like"/>
    <property type="match status" value="1"/>
</dbReference>
<protein>
    <recommendedName>
        <fullName evidence="6">AttH domain-containing protein</fullName>
    </recommendedName>
</protein>
<name>A0A5C2RQY4_9APHY</name>
<dbReference type="Pfam" id="PF25581">
    <property type="entry name" value="AsqO_C"/>
    <property type="match status" value="1"/>
</dbReference>
<organism evidence="4 5">
    <name type="scientific">Lentinus tigrinus ALCF2SS1-6</name>
    <dbReference type="NCBI Taxonomy" id="1328759"/>
    <lineage>
        <taxon>Eukaryota</taxon>
        <taxon>Fungi</taxon>
        <taxon>Dikarya</taxon>
        <taxon>Basidiomycota</taxon>
        <taxon>Agaricomycotina</taxon>
        <taxon>Agaricomycetes</taxon>
        <taxon>Polyporales</taxon>
        <taxon>Polyporaceae</taxon>
        <taxon>Lentinus</taxon>
    </lineage>
</organism>
<accession>A0A5C2RQY4</accession>
<dbReference type="OrthoDB" id="5344254at2759"/>
<evidence type="ECO:0000259" key="2">
    <source>
        <dbReference type="Pfam" id="PF24137"/>
    </source>
</evidence>
<dbReference type="STRING" id="1328759.A0A5C2RQY4"/>
<dbReference type="EMBL" id="ML122311">
    <property type="protein sequence ID" value="RPD54042.1"/>
    <property type="molecule type" value="Genomic_DNA"/>
</dbReference>
<keyword evidence="5" id="KW-1185">Reference proteome</keyword>
<dbReference type="InterPro" id="IPR056402">
    <property type="entry name" value="DA_N"/>
</dbReference>
<feature type="signal peptide" evidence="1">
    <location>
        <begin position="1"/>
        <end position="21"/>
    </location>
</feature>
<keyword evidence="1" id="KW-0732">Signal</keyword>
<feature type="chain" id="PRO_5022752917" description="AttH domain-containing protein" evidence="1">
    <location>
        <begin position="22"/>
        <end position="377"/>
    </location>
</feature>
<evidence type="ECO:0000259" key="3">
    <source>
        <dbReference type="Pfam" id="PF25581"/>
    </source>
</evidence>
<evidence type="ECO:0000313" key="5">
    <source>
        <dbReference type="Proteomes" id="UP000313359"/>
    </source>
</evidence>
<sequence>MFSSLAVASTVLLGLAASSSAGIAHSRATTPFDGQYIDVNSGNDATEWWWVQAGAPAAEGEFPPSLHVTFYQGYPISALREVAGGANAPENYIVINGAFPNGTVFAYNLVASSSLVTSSGGVISGNWNGAGSFTNSLSKFTLTLDSPEVTGTLSITSNAPHHFGCNTTAGPYFTSAIPSGASLNAAEEIFYNQLGWATSQPGGSASVDVTLDGTRFKFHGQGYHDANWMPQPIDKFIDDWYFLDAQVGPFDLSAVWAKISGATREFTTGFLQRDGVILQNQCSVLGSKTDDFVTITPYGLGFDEPSGVNVMKGFILEYTLADGDEYRFNVSGESLVLDQSIYHRWVGPAVGGRVGGKQYSGIVMYDWLNPSLTPYNG</sequence>
<dbReference type="AlphaFoldDB" id="A0A5C2RQY4"/>
<evidence type="ECO:0000256" key="1">
    <source>
        <dbReference type="SAM" id="SignalP"/>
    </source>
</evidence>
<dbReference type="InterPro" id="IPR057722">
    <property type="entry name" value="AsqO/PenF-like_C"/>
</dbReference>
<dbReference type="Pfam" id="PF24137">
    <property type="entry name" value="DA_N"/>
    <property type="match status" value="1"/>
</dbReference>
<evidence type="ECO:0000313" key="4">
    <source>
        <dbReference type="EMBL" id="RPD54042.1"/>
    </source>
</evidence>
<feature type="domain" description="AsqO/PenF-like C-terminal" evidence="3">
    <location>
        <begin position="237"/>
        <end position="368"/>
    </location>
</feature>
<gene>
    <name evidence="4" type="ORF">L227DRAFT_604267</name>
</gene>
<reference evidence="4" key="1">
    <citation type="journal article" date="2018" name="Genome Biol. Evol.">
        <title>Genomics and development of Lentinus tigrinus, a white-rot wood-decaying mushroom with dimorphic fruiting bodies.</title>
        <authorList>
            <person name="Wu B."/>
            <person name="Xu Z."/>
            <person name="Knudson A."/>
            <person name="Carlson A."/>
            <person name="Chen N."/>
            <person name="Kovaka S."/>
            <person name="LaButti K."/>
            <person name="Lipzen A."/>
            <person name="Pennachio C."/>
            <person name="Riley R."/>
            <person name="Schakwitz W."/>
            <person name="Umezawa K."/>
            <person name="Ohm R.A."/>
            <person name="Grigoriev I.V."/>
            <person name="Nagy L.G."/>
            <person name="Gibbons J."/>
            <person name="Hibbett D."/>
        </authorList>
    </citation>
    <scope>NUCLEOTIDE SEQUENCE [LARGE SCALE GENOMIC DNA]</scope>
    <source>
        <strain evidence="4">ALCF2SS1-6</strain>
    </source>
</reference>
<feature type="domain" description="Diels-Alderase N-terminal" evidence="2">
    <location>
        <begin position="43"/>
        <end position="228"/>
    </location>
</feature>
<evidence type="ECO:0008006" key="6">
    <source>
        <dbReference type="Google" id="ProtNLM"/>
    </source>
</evidence>
<proteinExistence type="predicted"/>